<evidence type="ECO:0000313" key="3">
    <source>
        <dbReference type="Proteomes" id="UP000621500"/>
    </source>
</evidence>
<gene>
    <name evidence="2" type="ORF">Pma05_49630</name>
</gene>
<name>A0ABQ4EUP6_9ACTN</name>
<evidence type="ECO:0008006" key="4">
    <source>
        <dbReference type="Google" id="ProtNLM"/>
    </source>
</evidence>
<reference evidence="2 3" key="1">
    <citation type="submission" date="2021-01" db="EMBL/GenBank/DDBJ databases">
        <title>Whole genome shotgun sequence of Plantactinospora mayteni NBRC 109088.</title>
        <authorList>
            <person name="Komaki H."/>
            <person name="Tamura T."/>
        </authorList>
    </citation>
    <scope>NUCLEOTIDE SEQUENCE [LARGE SCALE GENOMIC DNA]</scope>
    <source>
        <strain evidence="2 3">NBRC 109088</strain>
    </source>
</reference>
<protein>
    <recommendedName>
        <fullName evidence="4">DUF2771 domain-containing protein</fullName>
    </recommendedName>
</protein>
<keyword evidence="1" id="KW-1133">Transmembrane helix</keyword>
<sequence>MPDGTEPTEARLPVRVMTVLGLIAVVVVLASVVVLAVSWPTTPQRSPALPIRLYPYDPATASIVDLPQERFRQGQIPAATIDEGVAGSVAAEPAQASWYDAFGHRINSVDLPDLDDLRASPVPVSATSAVPAGTYQFVLATVRGNRAEEVLAWVHVEIER</sequence>
<keyword evidence="1" id="KW-0472">Membrane</keyword>
<dbReference type="Proteomes" id="UP000621500">
    <property type="component" value="Unassembled WGS sequence"/>
</dbReference>
<organism evidence="2 3">
    <name type="scientific">Plantactinospora mayteni</name>
    <dbReference type="NCBI Taxonomy" id="566021"/>
    <lineage>
        <taxon>Bacteria</taxon>
        <taxon>Bacillati</taxon>
        <taxon>Actinomycetota</taxon>
        <taxon>Actinomycetes</taxon>
        <taxon>Micromonosporales</taxon>
        <taxon>Micromonosporaceae</taxon>
        <taxon>Plantactinospora</taxon>
    </lineage>
</organism>
<evidence type="ECO:0000256" key="1">
    <source>
        <dbReference type="SAM" id="Phobius"/>
    </source>
</evidence>
<keyword evidence="3" id="KW-1185">Reference proteome</keyword>
<feature type="transmembrane region" description="Helical" evidence="1">
    <location>
        <begin position="12"/>
        <end position="37"/>
    </location>
</feature>
<comment type="caution">
    <text evidence="2">The sequence shown here is derived from an EMBL/GenBank/DDBJ whole genome shotgun (WGS) entry which is preliminary data.</text>
</comment>
<proteinExistence type="predicted"/>
<accession>A0ABQ4EUP6</accession>
<evidence type="ECO:0000313" key="2">
    <source>
        <dbReference type="EMBL" id="GIG98390.1"/>
    </source>
</evidence>
<keyword evidence="1" id="KW-0812">Transmembrane</keyword>
<dbReference type="EMBL" id="BONX01000035">
    <property type="protein sequence ID" value="GIG98390.1"/>
    <property type="molecule type" value="Genomic_DNA"/>
</dbReference>